<dbReference type="Gene3D" id="3.30.450.40">
    <property type="match status" value="1"/>
</dbReference>
<dbReference type="InterPro" id="IPR003018">
    <property type="entry name" value="GAF"/>
</dbReference>
<name>A0A7Y3RJA0_9PROT</name>
<reference evidence="2 3" key="1">
    <citation type="submission" date="2020-05" db="EMBL/GenBank/DDBJ databases">
        <title>Parvularcula mediterraneae sp. nov., isolated from polypropylene straw from shallow seawater of the seashore of Laganas in Zakynthos island, Greece.</title>
        <authorList>
            <person name="Szabo I."/>
            <person name="Al-Omari J."/>
            <person name="Rado J."/>
            <person name="Szerdahelyi G.S."/>
        </authorList>
    </citation>
    <scope>NUCLEOTIDE SEQUENCE [LARGE SCALE GENOMIC DNA]</scope>
    <source>
        <strain evidence="2 3">ZS-1/3</strain>
    </source>
</reference>
<dbReference type="Pfam" id="PF01590">
    <property type="entry name" value="GAF"/>
    <property type="match status" value="1"/>
</dbReference>
<comment type="caution">
    <text evidence="2">The sequence shown here is derived from an EMBL/GenBank/DDBJ whole genome shotgun (WGS) entry which is preliminary data.</text>
</comment>
<evidence type="ECO:0000313" key="3">
    <source>
        <dbReference type="Proteomes" id="UP000536835"/>
    </source>
</evidence>
<protein>
    <submittedName>
        <fullName evidence="2">GAF domain-containing protein</fullName>
    </submittedName>
</protein>
<sequence length="166" mass="18471">MTDIPIHPEENERLDVLLSTHALGEELWPELDELTAFASDSYGTPIAAVSLVDQDRQFFKSQVGLDVRQTDRKSAFCAHTICEKDPFVVLNAEEDQRFAKNPLVTGAPDIRFYAGAPITINNMPIGSICVIAREPREAFSAEERKELKQLAERAAEIIQSKMPDAA</sequence>
<dbReference type="SUPFAM" id="SSF55781">
    <property type="entry name" value="GAF domain-like"/>
    <property type="match status" value="1"/>
</dbReference>
<gene>
    <name evidence="2" type="ORF">HK107_01985</name>
</gene>
<evidence type="ECO:0000313" key="2">
    <source>
        <dbReference type="EMBL" id="NNU15093.1"/>
    </source>
</evidence>
<keyword evidence="3" id="KW-1185">Reference proteome</keyword>
<dbReference type="PANTHER" id="PTHR43102">
    <property type="entry name" value="SLR1143 PROTEIN"/>
    <property type="match status" value="1"/>
</dbReference>
<dbReference type="PANTHER" id="PTHR43102:SF2">
    <property type="entry name" value="GAF DOMAIN-CONTAINING PROTEIN"/>
    <property type="match status" value="1"/>
</dbReference>
<dbReference type="Proteomes" id="UP000536835">
    <property type="component" value="Unassembled WGS sequence"/>
</dbReference>
<feature type="domain" description="GAF" evidence="1">
    <location>
        <begin position="31"/>
        <end position="156"/>
    </location>
</feature>
<evidence type="ECO:0000259" key="1">
    <source>
        <dbReference type="Pfam" id="PF01590"/>
    </source>
</evidence>
<dbReference type="InterPro" id="IPR029016">
    <property type="entry name" value="GAF-like_dom_sf"/>
</dbReference>
<dbReference type="AlphaFoldDB" id="A0A7Y3RJA0"/>
<dbReference type="EMBL" id="JABFCX010000002">
    <property type="protein sequence ID" value="NNU15093.1"/>
    <property type="molecule type" value="Genomic_DNA"/>
</dbReference>
<accession>A0A7Y3RJA0</accession>
<organism evidence="2 3">
    <name type="scientific">Parvularcula mediterranea</name>
    <dbReference type="NCBI Taxonomy" id="2732508"/>
    <lineage>
        <taxon>Bacteria</taxon>
        <taxon>Pseudomonadati</taxon>
        <taxon>Pseudomonadota</taxon>
        <taxon>Alphaproteobacteria</taxon>
        <taxon>Parvularculales</taxon>
        <taxon>Parvularculaceae</taxon>
        <taxon>Parvularcula</taxon>
    </lineage>
</organism>
<proteinExistence type="predicted"/>
<dbReference type="RefSeq" id="WP_173196291.1">
    <property type="nucleotide sequence ID" value="NZ_JABFCX010000002.1"/>
</dbReference>